<comment type="caution">
    <text evidence="1">The sequence shown here is derived from an EMBL/GenBank/DDBJ whole genome shotgun (WGS) entry which is preliminary data.</text>
</comment>
<evidence type="ECO:0000313" key="2">
    <source>
        <dbReference type="Proteomes" id="UP000265520"/>
    </source>
</evidence>
<organism evidence="1 2">
    <name type="scientific">Trifolium medium</name>
    <dbReference type="NCBI Taxonomy" id="97028"/>
    <lineage>
        <taxon>Eukaryota</taxon>
        <taxon>Viridiplantae</taxon>
        <taxon>Streptophyta</taxon>
        <taxon>Embryophyta</taxon>
        <taxon>Tracheophyta</taxon>
        <taxon>Spermatophyta</taxon>
        <taxon>Magnoliopsida</taxon>
        <taxon>eudicotyledons</taxon>
        <taxon>Gunneridae</taxon>
        <taxon>Pentapetalae</taxon>
        <taxon>rosids</taxon>
        <taxon>fabids</taxon>
        <taxon>Fabales</taxon>
        <taxon>Fabaceae</taxon>
        <taxon>Papilionoideae</taxon>
        <taxon>50 kb inversion clade</taxon>
        <taxon>NPAAA clade</taxon>
        <taxon>Hologalegina</taxon>
        <taxon>IRL clade</taxon>
        <taxon>Trifolieae</taxon>
        <taxon>Trifolium</taxon>
    </lineage>
</organism>
<dbReference type="Proteomes" id="UP000265520">
    <property type="component" value="Unassembled WGS sequence"/>
</dbReference>
<reference evidence="1 2" key="1">
    <citation type="journal article" date="2018" name="Front. Plant Sci.">
        <title>Red Clover (Trifolium pratense) and Zigzag Clover (T. medium) - A Picture of Genomic Similarities and Differences.</title>
        <authorList>
            <person name="Dluhosova J."/>
            <person name="Istvanek J."/>
            <person name="Nedelnik J."/>
            <person name="Repkova J."/>
        </authorList>
    </citation>
    <scope>NUCLEOTIDE SEQUENCE [LARGE SCALE GENOMIC DNA]</scope>
    <source>
        <strain evidence="2">cv. 10/8</strain>
        <tissue evidence="1">Leaf</tissue>
    </source>
</reference>
<accession>A0A392RYQ4</accession>
<evidence type="ECO:0000313" key="1">
    <source>
        <dbReference type="EMBL" id="MCI41529.1"/>
    </source>
</evidence>
<keyword evidence="2" id="KW-1185">Reference proteome</keyword>
<protein>
    <submittedName>
        <fullName evidence="1">PHD finger family protein</fullName>
    </submittedName>
</protein>
<name>A0A392RYQ4_9FABA</name>
<dbReference type="AlphaFoldDB" id="A0A392RYQ4"/>
<dbReference type="EMBL" id="LXQA010293336">
    <property type="protein sequence ID" value="MCI41529.1"/>
    <property type="molecule type" value="Genomic_DNA"/>
</dbReference>
<proteinExistence type="predicted"/>
<feature type="non-terminal residue" evidence="1">
    <location>
        <position position="60"/>
    </location>
</feature>
<sequence length="60" mass="7071">MFCSDERYHQFQVDGNLQYTCPTCRGECYQVKNLEDAVQELWRRKNIADRDLITSLRAAA</sequence>